<dbReference type="AlphaFoldDB" id="A0A7J8XS72"/>
<dbReference type="EMBL" id="JABFAA010000009">
    <property type="protein sequence ID" value="MBA0690171.1"/>
    <property type="molecule type" value="Genomic_DNA"/>
</dbReference>
<gene>
    <name evidence="1" type="ORF">Goari_007865</name>
</gene>
<sequence>KILEFDPSNNQAVKTIRRLEPLAAEKREKLKEEMM</sequence>
<proteinExistence type="predicted"/>
<reference evidence="1 2" key="1">
    <citation type="journal article" date="2019" name="Genome Biol. Evol.">
        <title>Insights into the evolution of the New World diploid cottons (Gossypium, subgenus Houzingenia) based on genome sequencing.</title>
        <authorList>
            <person name="Grover C.E."/>
            <person name="Arick M.A. 2nd"/>
            <person name="Thrash A."/>
            <person name="Conover J.L."/>
            <person name="Sanders W.S."/>
            <person name="Peterson D.G."/>
            <person name="Frelichowski J.E."/>
            <person name="Scheffler J.A."/>
            <person name="Scheffler B.E."/>
            <person name="Wendel J.F."/>
        </authorList>
    </citation>
    <scope>NUCLEOTIDE SEQUENCE [LARGE SCALE GENOMIC DNA]</scope>
    <source>
        <strain evidence="1">185</strain>
        <tissue evidence="1">Leaf</tissue>
    </source>
</reference>
<keyword evidence="2" id="KW-1185">Reference proteome</keyword>
<accession>A0A7J8XS72</accession>
<protein>
    <submittedName>
        <fullName evidence="1">Uncharacterized protein</fullName>
    </submittedName>
</protein>
<dbReference type="Proteomes" id="UP000593577">
    <property type="component" value="Unassembled WGS sequence"/>
</dbReference>
<comment type="caution">
    <text evidence="1">The sequence shown here is derived from an EMBL/GenBank/DDBJ whole genome shotgun (WGS) entry which is preliminary data.</text>
</comment>
<feature type="non-terminal residue" evidence="1">
    <location>
        <position position="35"/>
    </location>
</feature>
<name>A0A7J8XS72_GOSAI</name>
<evidence type="ECO:0000313" key="1">
    <source>
        <dbReference type="EMBL" id="MBA0690171.1"/>
    </source>
</evidence>
<feature type="non-terminal residue" evidence="1">
    <location>
        <position position="1"/>
    </location>
</feature>
<organism evidence="1 2">
    <name type="scientific">Gossypium aridum</name>
    <name type="common">American cotton</name>
    <name type="synonym">Erioxylum aridum</name>
    <dbReference type="NCBI Taxonomy" id="34290"/>
    <lineage>
        <taxon>Eukaryota</taxon>
        <taxon>Viridiplantae</taxon>
        <taxon>Streptophyta</taxon>
        <taxon>Embryophyta</taxon>
        <taxon>Tracheophyta</taxon>
        <taxon>Spermatophyta</taxon>
        <taxon>Magnoliopsida</taxon>
        <taxon>eudicotyledons</taxon>
        <taxon>Gunneridae</taxon>
        <taxon>Pentapetalae</taxon>
        <taxon>rosids</taxon>
        <taxon>malvids</taxon>
        <taxon>Malvales</taxon>
        <taxon>Malvaceae</taxon>
        <taxon>Malvoideae</taxon>
        <taxon>Gossypium</taxon>
    </lineage>
</organism>
<evidence type="ECO:0000313" key="2">
    <source>
        <dbReference type="Proteomes" id="UP000593577"/>
    </source>
</evidence>